<comment type="caution">
    <text evidence="2">The sequence shown here is derived from an EMBL/GenBank/DDBJ whole genome shotgun (WGS) entry which is preliminary data.</text>
</comment>
<gene>
    <name evidence="2" type="ORF">CT690_17740</name>
</gene>
<protein>
    <submittedName>
        <fullName evidence="2">Uncharacterized protein</fullName>
    </submittedName>
</protein>
<feature type="chain" id="PRO_5016345458" evidence="1">
    <location>
        <begin position="22"/>
        <end position="158"/>
    </location>
</feature>
<name>A0A318P250_SERPL</name>
<dbReference type="OrthoDB" id="6458069at2"/>
<reference evidence="2 3" key="1">
    <citation type="submission" date="2017-11" db="EMBL/GenBank/DDBJ databases">
        <title>Genome sequence of the oocydin A producing rhizobacterium Serratia plymuthica 4Rx5.</title>
        <authorList>
            <person name="Matilla M.A."/>
            <person name="Udaondo Z."/>
            <person name="Salmond G.P.C."/>
        </authorList>
    </citation>
    <scope>NUCLEOTIDE SEQUENCE [LARGE SCALE GENOMIC DNA]</scope>
    <source>
        <strain evidence="2 3">4Rx5</strain>
    </source>
</reference>
<feature type="signal peptide" evidence="1">
    <location>
        <begin position="1"/>
        <end position="21"/>
    </location>
</feature>
<evidence type="ECO:0000256" key="1">
    <source>
        <dbReference type="SAM" id="SignalP"/>
    </source>
</evidence>
<accession>A0A318P250</accession>
<keyword evidence="1" id="KW-0732">Signal</keyword>
<evidence type="ECO:0000313" key="2">
    <source>
        <dbReference type="EMBL" id="PYD37906.1"/>
    </source>
</evidence>
<dbReference type="Proteomes" id="UP000248196">
    <property type="component" value="Unassembled WGS sequence"/>
</dbReference>
<dbReference type="AlphaFoldDB" id="A0A318P250"/>
<sequence length="158" mass="16995">MKIKTCLIGAICFGLNASTWAFGEVNHWSSGWGQGTTEYVVKGKGQSQFYIGCNPDKAMFVMFTDPTGQSVDNYDALTQTRTFFVSVDGGEPIAFNDVVSRVGVDNVYVAWEKLRKGKAVTVTGDKLQPAHFTLNGAGKVLPAFGQSDCKIGAAIPDD</sequence>
<dbReference type="EMBL" id="PESE01000005">
    <property type="protein sequence ID" value="PYD37906.1"/>
    <property type="molecule type" value="Genomic_DNA"/>
</dbReference>
<evidence type="ECO:0000313" key="3">
    <source>
        <dbReference type="Proteomes" id="UP000248196"/>
    </source>
</evidence>
<dbReference type="RefSeq" id="WP_004949461.1">
    <property type="nucleotide sequence ID" value="NZ_PESE01000005.1"/>
</dbReference>
<proteinExistence type="predicted"/>
<organism evidence="2 3">
    <name type="scientific">Serratia plymuthica</name>
    <dbReference type="NCBI Taxonomy" id="82996"/>
    <lineage>
        <taxon>Bacteria</taxon>
        <taxon>Pseudomonadati</taxon>
        <taxon>Pseudomonadota</taxon>
        <taxon>Gammaproteobacteria</taxon>
        <taxon>Enterobacterales</taxon>
        <taxon>Yersiniaceae</taxon>
        <taxon>Serratia</taxon>
    </lineage>
</organism>